<accession>A0A523BEI0</accession>
<evidence type="ECO:0000256" key="5">
    <source>
        <dbReference type="ARBA" id="ARBA00022989"/>
    </source>
</evidence>
<evidence type="ECO:0000256" key="7">
    <source>
        <dbReference type="SAM" id="Phobius"/>
    </source>
</evidence>
<dbReference type="InterPro" id="IPR000440">
    <property type="entry name" value="NADH_UbQ/plastoQ_OxRdtase_su3"/>
</dbReference>
<keyword evidence="3" id="KW-0813">Transport</keyword>
<comment type="subcellular location">
    <subcellularLocation>
        <location evidence="1">Membrane</location>
    </subcellularLocation>
</comment>
<keyword evidence="4 7" id="KW-0812">Transmembrane</keyword>
<gene>
    <name evidence="8" type="ORF">DSO08_02385</name>
</gene>
<organism evidence="8 9">
    <name type="scientific">Thermoproteota archaeon</name>
    <dbReference type="NCBI Taxonomy" id="2056631"/>
    <lineage>
        <taxon>Archaea</taxon>
        <taxon>Thermoproteota</taxon>
    </lineage>
</organism>
<evidence type="ECO:0000256" key="4">
    <source>
        <dbReference type="ARBA" id="ARBA00022692"/>
    </source>
</evidence>
<keyword evidence="6 7" id="KW-0472">Membrane</keyword>
<evidence type="ECO:0000256" key="2">
    <source>
        <dbReference type="ARBA" id="ARBA00008472"/>
    </source>
</evidence>
<dbReference type="Proteomes" id="UP000315399">
    <property type="component" value="Unassembled WGS sequence"/>
</dbReference>
<dbReference type="GO" id="GO:0016020">
    <property type="term" value="C:membrane"/>
    <property type="evidence" value="ECO:0007669"/>
    <property type="project" value="UniProtKB-SubCell"/>
</dbReference>
<dbReference type="AlphaFoldDB" id="A0A523BEI0"/>
<evidence type="ECO:0000313" key="9">
    <source>
        <dbReference type="Proteomes" id="UP000315399"/>
    </source>
</evidence>
<dbReference type="Pfam" id="PF00507">
    <property type="entry name" value="Oxidored_q4"/>
    <property type="match status" value="1"/>
</dbReference>
<name>A0A523BEI0_9CREN</name>
<feature type="transmembrane region" description="Helical" evidence="7">
    <location>
        <begin position="107"/>
        <end position="129"/>
    </location>
</feature>
<dbReference type="GO" id="GO:0008137">
    <property type="term" value="F:NADH dehydrogenase (ubiquinone) activity"/>
    <property type="evidence" value="ECO:0007669"/>
    <property type="project" value="InterPro"/>
</dbReference>
<proteinExistence type="inferred from homology"/>
<dbReference type="InterPro" id="IPR038430">
    <property type="entry name" value="NDAH_ubi_oxred_su3_sf"/>
</dbReference>
<dbReference type="Gene3D" id="1.20.58.1610">
    <property type="entry name" value="NADH:ubiquinone/plastoquinone oxidoreductase, chain 3"/>
    <property type="match status" value="1"/>
</dbReference>
<evidence type="ECO:0000313" key="8">
    <source>
        <dbReference type="EMBL" id="TDA39359.1"/>
    </source>
</evidence>
<evidence type="ECO:0000256" key="1">
    <source>
        <dbReference type="ARBA" id="ARBA00004370"/>
    </source>
</evidence>
<feature type="transmembrane region" description="Helical" evidence="7">
    <location>
        <begin position="51"/>
        <end position="70"/>
    </location>
</feature>
<evidence type="ECO:0000256" key="3">
    <source>
        <dbReference type="ARBA" id="ARBA00022448"/>
    </source>
</evidence>
<comment type="similarity">
    <text evidence="2">Belongs to the complex I subunit 3 family.</text>
</comment>
<feature type="transmembrane region" description="Helical" evidence="7">
    <location>
        <begin position="135"/>
        <end position="152"/>
    </location>
</feature>
<keyword evidence="5 7" id="KW-1133">Transmembrane helix</keyword>
<comment type="caution">
    <text evidence="8">The sequence shown here is derived from an EMBL/GenBank/DDBJ whole genome shotgun (WGS) entry which is preliminary data.</text>
</comment>
<reference evidence="8 9" key="1">
    <citation type="journal article" date="2019" name="Nat. Microbiol.">
        <title>Expanding anaerobic alkane metabolism in the domain of Archaea.</title>
        <authorList>
            <person name="Wang Y."/>
            <person name="Wegener G."/>
            <person name="Hou J."/>
            <person name="Wang F."/>
            <person name="Xiao X."/>
        </authorList>
    </citation>
    <scope>NUCLEOTIDE SEQUENCE [LARGE SCALE GENOMIC DNA]</scope>
    <source>
        <strain evidence="8">WYZ-LMO10</strain>
    </source>
</reference>
<sequence length="156" mass="17514">MVRTIRSNCDTSRVDVSIAPLTVDKKLISTIYIFKCWLLRAANPMSPDPMFLLPVAALSAVFVIALIFWIGGKISPNASKNDPEKLAPYACGEEFQIEEHGINMERFLIYALYFLIFDVLTFIMAVSFFERGIMPATYSAVALASVMVLVMARRHK</sequence>
<evidence type="ECO:0000256" key="6">
    <source>
        <dbReference type="ARBA" id="ARBA00023136"/>
    </source>
</evidence>
<evidence type="ECO:0008006" key="10">
    <source>
        <dbReference type="Google" id="ProtNLM"/>
    </source>
</evidence>
<protein>
    <recommendedName>
        <fullName evidence="10">NADH-quinone oxidoreductase subunit A</fullName>
    </recommendedName>
</protein>
<dbReference type="EMBL" id="QNVH01000015">
    <property type="protein sequence ID" value="TDA39359.1"/>
    <property type="molecule type" value="Genomic_DNA"/>
</dbReference>